<dbReference type="VEuPathDB" id="FungiDB:ATEG_00621"/>
<dbReference type="STRING" id="341663.Q0D0B3"/>
<dbReference type="AlphaFoldDB" id="Q0D0B3"/>
<name>Q0D0B3_ASPTN</name>
<proteinExistence type="predicted"/>
<dbReference type="RefSeq" id="XP_001210707.1">
    <property type="nucleotide sequence ID" value="XM_001210707.1"/>
</dbReference>
<dbReference type="GeneID" id="4355375"/>
<accession>Q0D0B3</accession>
<dbReference type="OrthoDB" id="5598852at2759"/>
<dbReference type="eggNOG" id="ENOG502SKQB">
    <property type="taxonomic scope" value="Eukaryota"/>
</dbReference>
<dbReference type="HOGENOM" id="CLU_1354356_0_0_1"/>
<dbReference type="Proteomes" id="UP000007963">
    <property type="component" value="Unassembled WGS sequence"/>
</dbReference>
<organism evidence="1 2">
    <name type="scientific">Aspergillus terreus (strain NIH 2624 / FGSC A1156)</name>
    <dbReference type="NCBI Taxonomy" id="341663"/>
    <lineage>
        <taxon>Eukaryota</taxon>
        <taxon>Fungi</taxon>
        <taxon>Dikarya</taxon>
        <taxon>Ascomycota</taxon>
        <taxon>Pezizomycotina</taxon>
        <taxon>Eurotiomycetes</taxon>
        <taxon>Eurotiomycetidae</taxon>
        <taxon>Eurotiales</taxon>
        <taxon>Aspergillaceae</taxon>
        <taxon>Aspergillus</taxon>
        <taxon>Aspergillus subgen. Circumdati</taxon>
    </lineage>
</organism>
<sequence length="202" mass="22923">MSSETPQDYSVDEEILYFFRQTSATQSACDARARDLVGGSIIPVAVQGIAAILFMRAPITISWFSFDLKREIHGPLVPSATFHGQIGNSEEGADVKELLLIYVMNRIKGISHLDFILAHNLSVDSVEYFGVIDWAEAEIGPFGTNFHSLQQFMSHYRLRIDRVFWDTLSTSAGGLDPDTIQTIKAALILYFYLYYFKSYYYF</sequence>
<reference evidence="2" key="1">
    <citation type="submission" date="2005-09" db="EMBL/GenBank/DDBJ databases">
        <title>Annotation of the Aspergillus terreus NIH2624 genome.</title>
        <authorList>
            <person name="Birren B.W."/>
            <person name="Lander E.S."/>
            <person name="Galagan J.E."/>
            <person name="Nusbaum C."/>
            <person name="Devon K."/>
            <person name="Henn M."/>
            <person name="Ma L.-J."/>
            <person name="Jaffe D.B."/>
            <person name="Butler J."/>
            <person name="Alvarez P."/>
            <person name="Gnerre S."/>
            <person name="Grabherr M."/>
            <person name="Kleber M."/>
            <person name="Mauceli E.W."/>
            <person name="Brockman W."/>
            <person name="Rounsley S."/>
            <person name="Young S.K."/>
            <person name="LaButti K."/>
            <person name="Pushparaj V."/>
            <person name="DeCaprio D."/>
            <person name="Crawford M."/>
            <person name="Koehrsen M."/>
            <person name="Engels R."/>
            <person name="Montgomery P."/>
            <person name="Pearson M."/>
            <person name="Howarth C."/>
            <person name="Larson L."/>
            <person name="Luoma S."/>
            <person name="White J."/>
            <person name="Alvarado L."/>
            <person name="Kodira C.D."/>
            <person name="Zeng Q."/>
            <person name="Oleary S."/>
            <person name="Yandava C."/>
            <person name="Denning D.W."/>
            <person name="Nierman W.C."/>
            <person name="Milne T."/>
            <person name="Madden K."/>
        </authorList>
    </citation>
    <scope>NUCLEOTIDE SEQUENCE [LARGE SCALE GENOMIC DNA]</scope>
    <source>
        <strain evidence="2">NIH 2624 / FGSC A1156</strain>
    </source>
</reference>
<dbReference type="EMBL" id="CH476594">
    <property type="protein sequence ID" value="EAU39267.1"/>
    <property type="molecule type" value="Genomic_DNA"/>
</dbReference>
<evidence type="ECO:0000313" key="2">
    <source>
        <dbReference type="Proteomes" id="UP000007963"/>
    </source>
</evidence>
<evidence type="ECO:0008006" key="3">
    <source>
        <dbReference type="Google" id="ProtNLM"/>
    </source>
</evidence>
<evidence type="ECO:0000313" key="1">
    <source>
        <dbReference type="EMBL" id="EAU39267.1"/>
    </source>
</evidence>
<gene>
    <name evidence="1" type="ORF">ATEG_00621</name>
</gene>
<protein>
    <recommendedName>
        <fullName evidence="3">Aminoglycoside phosphotransferase domain-containing protein</fullName>
    </recommendedName>
</protein>